<dbReference type="SUPFAM" id="SSF52833">
    <property type="entry name" value="Thioredoxin-like"/>
    <property type="match status" value="1"/>
</dbReference>
<dbReference type="CDD" id="cd03039">
    <property type="entry name" value="GST_N_Sigma_like"/>
    <property type="match status" value="1"/>
</dbReference>
<dbReference type="FunFam" id="3.40.30.10:FF:000035">
    <property type="entry name" value="hematopoietic prostaglandin D synthase"/>
    <property type="match status" value="1"/>
</dbReference>
<dbReference type="Gene3D" id="3.40.30.10">
    <property type="entry name" value="Glutaredoxin"/>
    <property type="match status" value="1"/>
</dbReference>
<dbReference type="Pfam" id="PF02798">
    <property type="entry name" value="GST_N"/>
    <property type="match status" value="1"/>
</dbReference>
<reference evidence="9" key="1">
    <citation type="submission" date="2022-11" db="UniProtKB">
        <authorList>
            <consortium name="WormBaseParasite"/>
        </authorList>
    </citation>
    <scope>IDENTIFICATION</scope>
</reference>
<keyword evidence="2" id="KW-0808">Transferase</keyword>
<protein>
    <recommendedName>
        <fullName evidence="1">glutathione transferase</fullName>
        <ecNumber evidence="1">2.5.1.18</ecNumber>
    </recommendedName>
</protein>
<dbReference type="SFLD" id="SFLDS00019">
    <property type="entry name" value="Glutathione_Transferase_(cytos"/>
    <property type="match status" value="1"/>
</dbReference>
<evidence type="ECO:0000313" key="8">
    <source>
        <dbReference type="Proteomes" id="UP000887561"/>
    </source>
</evidence>
<feature type="domain" description="GST N-terminal" evidence="6">
    <location>
        <begin position="105"/>
        <end position="182"/>
    </location>
</feature>
<evidence type="ECO:0000256" key="3">
    <source>
        <dbReference type="ARBA" id="ARBA00038317"/>
    </source>
</evidence>
<dbReference type="Proteomes" id="UP000887561">
    <property type="component" value="Unplaced"/>
</dbReference>
<dbReference type="Gene3D" id="1.20.1050.10">
    <property type="match status" value="1"/>
</dbReference>
<dbReference type="CDD" id="cd03192">
    <property type="entry name" value="GST_C_Sigma_like"/>
    <property type="match status" value="1"/>
</dbReference>
<name>A0A915LFW9_MELJA</name>
<comment type="catalytic activity">
    <reaction evidence="4">
        <text>RX + glutathione = an S-substituted glutathione + a halide anion + H(+)</text>
        <dbReference type="Rhea" id="RHEA:16437"/>
        <dbReference type="ChEBI" id="CHEBI:15378"/>
        <dbReference type="ChEBI" id="CHEBI:16042"/>
        <dbReference type="ChEBI" id="CHEBI:17792"/>
        <dbReference type="ChEBI" id="CHEBI:57925"/>
        <dbReference type="ChEBI" id="CHEBI:90779"/>
        <dbReference type="EC" id="2.5.1.18"/>
    </reaction>
</comment>
<proteinExistence type="inferred from homology"/>
<sequence>MEGQTVGKNENGKLVNSGNRQRVAPSIPTAEKKKVDGNSPESKSSPKERPSSIAQVPVGPPMPPPGVIPPPQIPPQSPSPSGPQAPPQLPSIESAARPSGLYKMTNYKLIYFDARGICEPIRLLFHYAHVPFDDVRISRKQWLALKDSTVYGKVPILEVDGKPLTYCHTIARYLARQFGLSGRDNWEQAKVDEISDFHADVAMDLQQTLRQAIFLPNVEKHFPVYVNLLKLSGSGFFLPSGITWVDFVIAEYMTTVRHFEPQILDKYPAIIKFVRKVQTQPQIFEYITNREHQPV</sequence>
<feature type="domain" description="GST C-terminal" evidence="7">
    <location>
        <begin position="184"/>
        <end position="295"/>
    </location>
</feature>
<dbReference type="SUPFAM" id="SSF47616">
    <property type="entry name" value="GST C-terminal domain-like"/>
    <property type="match status" value="1"/>
</dbReference>
<keyword evidence="8" id="KW-1185">Reference proteome</keyword>
<feature type="compositionally biased region" description="Pro residues" evidence="5">
    <location>
        <begin position="58"/>
        <end position="89"/>
    </location>
</feature>
<dbReference type="GO" id="GO:0004602">
    <property type="term" value="F:glutathione peroxidase activity"/>
    <property type="evidence" value="ECO:0007669"/>
    <property type="project" value="UniProtKB-ARBA"/>
</dbReference>
<evidence type="ECO:0000256" key="5">
    <source>
        <dbReference type="SAM" id="MobiDB-lite"/>
    </source>
</evidence>
<dbReference type="InterPro" id="IPR036282">
    <property type="entry name" value="Glutathione-S-Trfase_C_sf"/>
</dbReference>
<dbReference type="SFLD" id="SFLDG01205">
    <property type="entry name" value="AMPS.1"/>
    <property type="match status" value="1"/>
</dbReference>
<evidence type="ECO:0000256" key="4">
    <source>
        <dbReference type="ARBA" id="ARBA00047960"/>
    </source>
</evidence>
<dbReference type="InterPro" id="IPR010987">
    <property type="entry name" value="Glutathione-S-Trfase_C-like"/>
</dbReference>
<dbReference type="GO" id="GO:0004364">
    <property type="term" value="F:glutathione transferase activity"/>
    <property type="evidence" value="ECO:0007669"/>
    <property type="project" value="UniProtKB-EC"/>
</dbReference>
<dbReference type="InterPro" id="IPR036249">
    <property type="entry name" value="Thioredoxin-like_sf"/>
</dbReference>
<comment type="similarity">
    <text evidence="3">Belongs to the GST superfamily. Sigma family.</text>
</comment>
<evidence type="ECO:0000259" key="6">
    <source>
        <dbReference type="PROSITE" id="PS50404"/>
    </source>
</evidence>
<dbReference type="PANTHER" id="PTHR11571">
    <property type="entry name" value="GLUTATHIONE S-TRANSFERASE"/>
    <property type="match status" value="1"/>
</dbReference>
<dbReference type="PANTHER" id="PTHR11571:SF224">
    <property type="entry name" value="HEMATOPOIETIC PROSTAGLANDIN D SYNTHASE"/>
    <property type="match status" value="1"/>
</dbReference>
<evidence type="ECO:0000256" key="2">
    <source>
        <dbReference type="ARBA" id="ARBA00022679"/>
    </source>
</evidence>
<dbReference type="EC" id="2.5.1.18" evidence="1"/>
<organism evidence="8 9">
    <name type="scientific">Meloidogyne javanica</name>
    <name type="common">Root-knot nematode worm</name>
    <dbReference type="NCBI Taxonomy" id="6303"/>
    <lineage>
        <taxon>Eukaryota</taxon>
        <taxon>Metazoa</taxon>
        <taxon>Ecdysozoa</taxon>
        <taxon>Nematoda</taxon>
        <taxon>Chromadorea</taxon>
        <taxon>Rhabditida</taxon>
        <taxon>Tylenchina</taxon>
        <taxon>Tylenchomorpha</taxon>
        <taxon>Tylenchoidea</taxon>
        <taxon>Meloidogynidae</taxon>
        <taxon>Meloidogyninae</taxon>
        <taxon>Meloidogyne</taxon>
        <taxon>Meloidogyne incognita group</taxon>
    </lineage>
</organism>
<dbReference type="PROSITE" id="PS50404">
    <property type="entry name" value="GST_NTER"/>
    <property type="match status" value="1"/>
</dbReference>
<feature type="region of interest" description="Disordered" evidence="5">
    <location>
        <begin position="1"/>
        <end position="94"/>
    </location>
</feature>
<dbReference type="AlphaFoldDB" id="A0A915LFW9"/>
<evidence type="ECO:0000259" key="7">
    <source>
        <dbReference type="PROSITE" id="PS50405"/>
    </source>
</evidence>
<dbReference type="PROSITE" id="PS50405">
    <property type="entry name" value="GST_CTER"/>
    <property type="match status" value="1"/>
</dbReference>
<accession>A0A915LFW9</accession>
<dbReference type="InterPro" id="IPR004045">
    <property type="entry name" value="Glutathione_S-Trfase_N"/>
</dbReference>
<dbReference type="InterPro" id="IPR004046">
    <property type="entry name" value="GST_C"/>
</dbReference>
<dbReference type="WBParaSite" id="scaffold10410_cov278.g14780">
    <property type="protein sequence ID" value="scaffold10410_cov278.g14780"/>
    <property type="gene ID" value="scaffold10410_cov278.g14780"/>
</dbReference>
<dbReference type="SFLD" id="SFLDG00363">
    <property type="entry name" value="AMPS_(cytGST):_Alpha-__Mu-__Pi"/>
    <property type="match status" value="1"/>
</dbReference>
<dbReference type="GO" id="GO:0006749">
    <property type="term" value="P:glutathione metabolic process"/>
    <property type="evidence" value="ECO:0007669"/>
    <property type="project" value="TreeGrafter"/>
</dbReference>
<dbReference type="InterPro" id="IPR050213">
    <property type="entry name" value="GST_superfamily"/>
</dbReference>
<evidence type="ECO:0000256" key="1">
    <source>
        <dbReference type="ARBA" id="ARBA00012452"/>
    </source>
</evidence>
<dbReference type="InterPro" id="IPR040079">
    <property type="entry name" value="Glutathione_S-Trfase"/>
</dbReference>
<evidence type="ECO:0000313" key="9">
    <source>
        <dbReference type="WBParaSite" id="scaffold10410_cov278.g14780"/>
    </source>
</evidence>
<dbReference type="Pfam" id="PF14497">
    <property type="entry name" value="GST_C_3"/>
    <property type="match status" value="1"/>
</dbReference>